<dbReference type="CDD" id="cd11378">
    <property type="entry name" value="DUF296"/>
    <property type="match status" value="1"/>
</dbReference>
<dbReference type="InterPro" id="IPR025707">
    <property type="entry name" value="DNA_bp_PD1"/>
</dbReference>
<dbReference type="SUPFAM" id="SSF117856">
    <property type="entry name" value="AF0104/ALDC/Ptd012-like"/>
    <property type="match status" value="1"/>
</dbReference>
<proteinExistence type="predicted"/>
<organism evidence="2 3">
    <name type="scientific">Anaerostipes rhamnosivorans</name>
    <dbReference type="NCBI Taxonomy" id="1229621"/>
    <lineage>
        <taxon>Bacteria</taxon>
        <taxon>Bacillati</taxon>
        <taxon>Bacillota</taxon>
        <taxon>Clostridia</taxon>
        <taxon>Lachnospirales</taxon>
        <taxon>Lachnospiraceae</taxon>
        <taxon>Anaerostipes</taxon>
    </lineage>
</organism>
<dbReference type="Gene3D" id="3.30.1330.80">
    <property type="entry name" value="Hypothetical protein, similar to alpha- acetolactate decarboxylase, domain 2"/>
    <property type="match status" value="1"/>
</dbReference>
<dbReference type="Pfam" id="PF03479">
    <property type="entry name" value="PCC"/>
    <property type="match status" value="1"/>
</dbReference>
<dbReference type="PANTHER" id="PTHR34988">
    <property type="entry name" value="PROTEIN, PUTATIVE-RELATED"/>
    <property type="match status" value="1"/>
</dbReference>
<dbReference type="PANTHER" id="PTHR34988:SF1">
    <property type="entry name" value="DNA-BINDING PROTEIN"/>
    <property type="match status" value="1"/>
</dbReference>
<accession>A0A4V1EFR4</accession>
<evidence type="ECO:0000313" key="2">
    <source>
        <dbReference type="EMBL" id="QCP33490.1"/>
    </source>
</evidence>
<dbReference type="Proteomes" id="UP000298653">
    <property type="component" value="Chromosome"/>
</dbReference>
<keyword evidence="3" id="KW-1185">Reference proteome</keyword>
<dbReference type="PROSITE" id="PS51742">
    <property type="entry name" value="PPC"/>
    <property type="match status" value="1"/>
</dbReference>
<evidence type="ECO:0000259" key="1">
    <source>
        <dbReference type="PROSITE" id="PS51742"/>
    </source>
</evidence>
<dbReference type="PIRSF" id="PIRSF016702">
    <property type="entry name" value="DNA_bp_PD1"/>
    <property type="match status" value="1"/>
</dbReference>
<dbReference type="InterPro" id="IPR005175">
    <property type="entry name" value="PPC_dom"/>
</dbReference>
<dbReference type="OrthoDB" id="9791702at2"/>
<gene>
    <name evidence="2" type="ORF">AR1Y2_0036</name>
</gene>
<dbReference type="AlphaFoldDB" id="A0A4V1EFR4"/>
<dbReference type="EMBL" id="CP040058">
    <property type="protein sequence ID" value="QCP33490.1"/>
    <property type="molecule type" value="Genomic_DNA"/>
</dbReference>
<evidence type="ECO:0000313" key="3">
    <source>
        <dbReference type="Proteomes" id="UP000298653"/>
    </source>
</evidence>
<dbReference type="KEGG" id="arf:AR1Y2_0036"/>
<feature type="domain" description="PPC" evidence="1">
    <location>
        <begin position="4"/>
        <end position="139"/>
    </location>
</feature>
<protein>
    <recommendedName>
        <fullName evidence="1">PPC domain-containing protein</fullName>
    </recommendedName>
</protein>
<name>A0A4V1EFR4_9FIRM</name>
<dbReference type="RefSeq" id="WP_137327159.1">
    <property type="nucleotide sequence ID" value="NZ_CP040058.1"/>
</dbReference>
<sequence length="139" mass="15475">MEYRKFGNHYVIRLEKGEEIVAKVKELCEKEDVKLASLSGIGAVNKVTAGLFQTKEKKYVSKTYEEDMEIVSLGGNVSLMNGETYLHFHISVANEAGEVRGGHLTEAFISATGELVLTRIEGTVDREYSDEIGLNLLKF</sequence>
<reference evidence="2 3" key="1">
    <citation type="submission" date="2019-05" db="EMBL/GenBank/DDBJ databases">
        <title>Complete genome sequencing of Anaerostipes rhamnosivorans.</title>
        <authorList>
            <person name="Bui T.P.N."/>
            <person name="de Vos W.M."/>
        </authorList>
    </citation>
    <scope>NUCLEOTIDE SEQUENCE [LARGE SCALE GENOMIC DNA]</scope>
    <source>
        <strain evidence="2 3">1y2</strain>
    </source>
</reference>